<dbReference type="PANTHER" id="PTHR42841">
    <property type="entry name" value="AMINE OXIDASE"/>
    <property type="match status" value="1"/>
</dbReference>
<name>A0A2P2PRQ3_RHIMU</name>
<protein>
    <submittedName>
        <fullName evidence="1">Uncharacterized protein</fullName>
    </submittedName>
</protein>
<dbReference type="EMBL" id="GGEC01076887">
    <property type="protein sequence ID" value="MBX57371.1"/>
    <property type="molecule type" value="Transcribed_RNA"/>
</dbReference>
<accession>A0A2P2PRQ3</accession>
<organism evidence="1">
    <name type="scientific">Rhizophora mucronata</name>
    <name type="common">Asiatic mangrove</name>
    <dbReference type="NCBI Taxonomy" id="61149"/>
    <lineage>
        <taxon>Eukaryota</taxon>
        <taxon>Viridiplantae</taxon>
        <taxon>Streptophyta</taxon>
        <taxon>Embryophyta</taxon>
        <taxon>Tracheophyta</taxon>
        <taxon>Spermatophyta</taxon>
        <taxon>Magnoliopsida</taxon>
        <taxon>eudicotyledons</taxon>
        <taxon>Gunneridae</taxon>
        <taxon>Pentapetalae</taxon>
        <taxon>rosids</taxon>
        <taxon>fabids</taxon>
        <taxon>Malpighiales</taxon>
        <taxon>Rhizophoraceae</taxon>
        <taxon>Rhizophora</taxon>
    </lineage>
</organism>
<dbReference type="GO" id="GO:0020037">
    <property type="term" value="F:heme binding"/>
    <property type="evidence" value="ECO:0007669"/>
    <property type="project" value="InterPro"/>
</dbReference>
<dbReference type="AlphaFoldDB" id="A0A2P2PRQ3"/>
<dbReference type="SUPFAM" id="SSF56634">
    <property type="entry name" value="Heme-dependent catalase-like"/>
    <property type="match status" value="1"/>
</dbReference>
<sequence>MARVWASSKRAAVKRAPHIRDAVWKSLRNADSYAELHYYSNICRLLRFSDEQEMHVKFKLRPYDPNISEDSGKVEPIGILPRETGAIPRDDKDTRHLLFLAEDFQRRVMSPGGVRYVFRLQARPVPTDEAACDGALDVGAKRWMLFGQHHAPTVLPLITVVP</sequence>
<dbReference type="InterPro" id="IPR020835">
    <property type="entry name" value="Catalase_sf"/>
</dbReference>
<dbReference type="Gene3D" id="2.40.180.10">
    <property type="entry name" value="Catalase core domain"/>
    <property type="match status" value="1"/>
</dbReference>
<evidence type="ECO:0000313" key="1">
    <source>
        <dbReference type="EMBL" id="MBX57371.1"/>
    </source>
</evidence>
<reference evidence="1" key="1">
    <citation type="submission" date="2018-02" db="EMBL/GenBank/DDBJ databases">
        <title>Rhizophora mucronata_Transcriptome.</title>
        <authorList>
            <person name="Meera S.P."/>
            <person name="Sreeshan A."/>
            <person name="Augustine A."/>
        </authorList>
    </citation>
    <scope>NUCLEOTIDE SEQUENCE</scope>
    <source>
        <tissue evidence="1">Leaf</tissue>
    </source>
</reference>
<proteinExistence type="predicted"/>